<evidence type="ECO:0000256" key="1">
    <source>
        <dbReference type="ARBA" id="ARBA00004496"/>
    </source>
</evidence>
<dbReference type="Proteomes" id="UP000053433">
    <property type="component" value="Unassembled WGS sequence"/>
</dbReference>
<organism evidence="10 12">
    <name type="scientific">Ruthenibacterium lactatiformans</name>
    <dbReference type="NCBI Taxonomy" id="1550024"/>
    <lineage>
        <taxon>Bacteria</taxon>
        <taxon>Bacillati</taxon>
        <taxon>Bacillota</taxon>
        <taxon>Clostridia</taxon>
        <taxon>Eubacteriales</taxon>
        <taxon>Oscillospiraceae</taxon>
        <taxon>Ruthenibacterium</taxon>
    </lineage>
</organism>
<keyword evidence="2 8" id="KW-0963">Cytoplasm</keyword>
<protein>
    <recommendedName>
        <fullName evidence="8">tRNA(Ile)-lysidine synthase</fullName>
        <ecNumber evidence="8">6.3.4.19</ecNumber>
    </recommendedName>
    <alternativeName>
        <fullName evidence="8">tRNA(Ile)-2-lysyl-cytidine synthase</fullName>
    </alternativeName>
    <alternativeName>
        <fullName evidence="8">tRNA(Ile)-lysidine synthetase</fullName>
    </alternativeName>
</protein>
<dbReference type="Pfam" id="PF11734">
    <property type="entry name" value="TilS_C"/>
    <property type="match status" value="1"/>
</dbReference>
<comment type="domain">
    <text evidence="8">The N-terminal region contains the highly conserved SGGXDS motif, predicted to be a P-loop motif involved in ATP binding.</text>
</comment>
<name>A0A0W7TQX7_9FIRM</name>
<evidence type="ECO:0000313" key="11">
    <source>
        <dbReference type="EMBL" id="MTS52453.1"/>
    </source>
</evidence>
<evidence type="ECO:0000256" key="8">
    <source>
        <dbReference type="HAMAP-Rule" id="MF_01161"/>
    </source>
</evidence>
<keyword evidence="5 8" id="KW-0547">Nucleotide-binding</keyword>
<dbReference type="Proteomes" id="UP000449193">
    <property type="component" value="Unassembled WGS sequence"/>
</dbReference>
<feature type="domain" description="Lysidine-tRNA(Ile) synthetase C-terminal" evidence="9">
    <location>
        <begin position="387"/>
        <end position="457"/>
    </location>
</feature>
<dbReference type="SMART" id="SM00977">
    <property type="entry name" value="TilS_C"/>
    <property type="match status" value="1"/>
</dbReference>
<dbReference type="GO" id="GO:0005737">
    <property type="term" value="C:cytoplasm"/>
    <property type="evidence" value="ECO:0007669"/>
    <property type="project" value="UniProtKB-SubCell"/>
</dbReference>
<dbReference type="GO" id="GO:0032267">
    <property type="term" value="F:tRNA(Ile)-lysidine synthase activity"/>
    <property type="evidence" value="ECO:0007669"/>
    <property type="project" value="UniProtKB-EC"/>
</dbReference>
<comment type="caution">
    <text evidence="10">The sequence shown here is derived from an EMBL/GenBank/DDBJ whole genome shotgun (WGS) entry which is preliminary data.</text>
</comment>
<dbReference type="Pfam" id="PF01171">
    <property type="entry name" value="ATP_bind_3"/>
    <property type="match status" value="1"/>
</dbReference>
<evidence type="ECO:0000256" key="7">
    <source>
        <dbReference type="ARBA" id="ARBA00048539"/>
    </source>
</evidence>
<keyword evidence="3 8" id="KW-0436">Ligase</keyword>
<dbReference type="PANTHER" id="PTHR43033">
    <property type="entry name" value="TRNA(ILE)-LYSIDINE SYNTHASE-RELATED"/>
    <property type="match status" value="1"/>
</dbReference>
<dbReference type="GO" id="GO:0006400">
    <property type="term" value="P:tRNA modification"/>
    <property type="evidence" value="ECO:0007669"/>
    <property type="project" value="UniProtKB-UniRule"/>
</dbReference>
<dbReference type="InterPro" id="IPR012094">
    <property type="entry name" value="tRNA_Ile_lys_synt"/>
</dbReference>
<dbReference type="Gene3D" id="3.40.50.620">
    <property type="entry name" value="HUPs"/>
    <property type="match status" value="1"/>
</dbReference>
<dbReference type="CDD" id="cd01992">
    <property type="entry name" value="TilS_N"/>
    <property type="match status" value="1"/>
</dbReference>
<gene>
    <name evidence="8 11" type="primary">tilS</name>
    <name evidence="10" type="ORF">ASJ35_10220</name>
    <name evidence="11" type="ORF">GMD52_13015</name>
</gene>
<evidence type="ECO:0000313" key="10">
    <source>
        <dbReference type="EMBL" id="KUE76149.1"/>
    </source>
</evidence>
<dbReference type="PANTHER" id="PTHR43033:SF1">
    <property type="entry name" value="TRNA(ILE)-LYSIDINE SYNTHASE-RELATED"/>
    <property type="match status" value="1"/>
</dbReference>
<evidence type="ECO:0000313" key="13">
    <source>
        <dbReference type="Proteomes" id="UP000449193"/>
    </source>
</evidence>
<evidence type="ECO:0000256" key="2">
    <source>
        <dbReference type="ARBA" id="ARBA00022490"/>
    </source>
</evidence>
<dbReference type="InterPro" id="IPR014729">
    <property type="entry name" value="Rossmann-like_a/b/a_fold"/>
</dbReference>
<dbReference type="SUPFAM" id="SSF52402">
    <property type="entry name" value="Adenine nucleotide alpha hydrolases-like"/>
    <property type="match status" value="1"/>
</dbReference>
<comment type="subcellular location">
    <subcellularLocation>
        <location evidence="1 8">Cytoplasm</location>
    </subcellularLocation>
</comment>
<evidence type="ECO:0000256" key="4">
    <source>
        <dbReference type="ARBA" id="ARBA00022694"/>
    </source>
</evidence>
<comment type="function">
    <text evidence="8">Ligates lysine onto the cytidine present at position 34 of the AUA codon-specific tRNA(Ile) that contains the anticodon CAU, in an ATP-dependent manner. Cytidine is converted to lysidine, thus changing the amino acid specificity of the tRNA from methionine to isoleucine.</text>
</comment>
<keyword evidence="4 8" id="KW-0819">tRNA processing</keyword>
<dbReference type="InterPro" id="IPR012795">
    <property type="entry name" value="tRNA_Ile_lys_synt_N"/>
</dbReference>
<evidence type="ECO:0000313" key="12">
    <source>
        <dbReference type="Proteomes" id="UP000053433"/>
    </source>
</evidence>
<dbReference type="EC" id="6.3.4.19" evidence="8"/>
<comment type="catalytic activity">
    <reaction evidence="7 8">
        <text>cytidine(34) in tRNA(Ile2) + L-lysine + ATP = lysidine(34) in tRNA(Ile2) + AMP + diphosphate + H(+)</text>
        <dbReference type="Rhea" id="RHEA:43744"/>
        <dbReference type="Rhea" id="RHEA-COMP:10625"/>
        <dbReference type="Rhea" id="RHEA-COMP:10670"/>
        <dbReference type="ChEBI" id="CHEBI:15378"/>
        <dbReference type="ChEBI" id="CHEBI:30616"/>
        <dbReference type="ChEBI" id="CHEBI:32551"/>
        <dbReference type="ChEBI" id="CHEBI:33019"/>
        <dbReference type="ChEBI" id="CHEBI:82748"/>
        <dbReference type="ChEBI" id="CHEBI:83665"/>
        <dbReference type="ChEBI" id="CHEBI:456215"/>
        <dbReference type="EC" id="6.3.4.19"/>
    </reaction>
</comment>
<dbReference type="SUPFAM" id="SSF56037">
    <property type="entry name" value="PheT/TilS domain"/>
    <property type="match status" value="1"/>
</dbReference>
<dbReference type="NCBIfam" id="TIGR02432">
    <property type="entry name" value="lysidine_TilS_N"/>
    <property type="match status" value="1"/>
</dbReference>
<dbReference type="EMBL" id="WMZR01000018">
    <property type="protein sequence ID" value="MTS52453.1"/>
    <property type="molecule type" value="Genomic_DNA"/>
</dbReference>
<dbReference type="AlphaFoldDB" id="A0A0W7TQX7"/>
<dbReference type="EMBL" id="LMUA01000012">
    <property type="protein sequence ID" value="KUE76149.1"/>
    <property type="molecule type" value="Genomic_DNA"/>
</dbReference>
<feature type="binding site" evidence="8">
    <location>
        <begin position="31"/>
        <end position="36"/>
    </location>
    <ligand>
        <name>ATP</name>
        <dbReference type="ChEBI" id="CHEBI:30616"/>
    </ligand>
</feature>
<dbReference type="NCBIfam" id="TIGR02433">
    <property type="entry name" value="lysidine_TilS_C"/>
    <property type="match status" value="1"/>
</dbReference>
<dbReference type="HAMAP" id="MF_01161">
    <property type="entry name" value="tRNA_Ile_lys_synt"/>
    <property type="match status" value="1"/>
</dbReference>
<evidence type="ECO:0000259" key="9">
    <source>
        <dbReference type="SMART" id="SM00977"/>
    </source>
</evidence>
<evidence type="ECO:0000256" key="6">
    <source>
        <dbReference type="ARBA" id="ARBA00022840"/>
    </source>
</evidence>
<evidence type="ECO:0000256" key="5">
    <source>
        <dbReference type="ARBA" id="ARBA00022741"/>
    </source>
</evidence>
<proteinExistence type="inferred from homology"/>
<dbReference type="InterPro" id="IPR012796">
    <property type="entry name" value="Lysidine-tRNA-synth_C"/>
</dbReference>
<dbReference type="InterPro" id="IPR011063">
    <property type="entry name" value="TilS/TtcA_N"/>
</dbReference>
<comment type="similarity">
    <text evidence="8">Belongs to the tRNA(Ile)-lysidine synthase family.</text>
</comment>
<sequence length="466" mass="49774">MPMDEFEARAGAYISQHQMLQKGDTVIVALSGGADSMALFHFLFSVQNVWGLRLRAAHVNHGLRGAAADGDAAFVRAQCAARGVPLDETLLSPPENAGEEWGRQERYAFFARLAQAHGAKVATAHTCSDNAETVLFNLARGSAARGAAGIPPVRGPYVRPLLWAQRADVLAYLARCGVPHVTDATNDTDAYARNRIRHGVLPALERAHPGAARSITRFAAEMSAVADYLEEQAGALLEQACVPRAVYLPGNIPDAYCAQTLAAAPAAVRHTALARLIAAAAPQQKMSLVPEADALLAKGEGAVQLCEGVWLSIRQGLLAVGPRPEPPRGEAGSWRQPFAPGVFAAPGGLLVEVQLVNYEKMVNSEKDVRNLLKFCADYGKIQDNPCFRTRRPGDMFRPAGRGVTKPLKKLFSEQRVPSAARDALPVLASGGTVLWAAGFGFAEGLAPDEFTKTAVTVTARQMEEVT</sequence>
<reference evidence="10 12" key="1">
    <citation type="submission" date="2015-10" db="EMBL/GenBank/DDBJ databases">
        <title>A novel member of the family Ruminococcaceae isolated from human faeces.</title>
        <authorList>
            <person name="Shkoporov A.N."/>
            <person name="Chaplin A.V."/>
            <person name="Motuzova O.V."/>
            <person name="Kafarskaia L.I."/>
            <person name="Efimov B.A."/>
        </authorList>
    </citation>
    <scope>NUCLEOTIDE SEQUENCE [LARGE SCALE GENOMIC DNA]</scope>
    <source>
        <strain evidence="10 12">668</strain>
    </source>
</reference>
<dbReference type="GO" id="GO:0005524">
    <property type="term" value="F:ATP binding"/>
    <property type="evidence" value="ECO:0007669"/>
    <property type="project" value="UniProtKB-UniRule"/>
</dbReference>
<keyword evidence="6 8" id="KW-0067">ATP-binding</keyword>
<reference evidence="11 13" key="2">
    <citation type="journal article" date="2019" name="Nat. Med.">
        <title>A library of human gut bacterial isolates paired with longitudinal multiomics data enables mechanistic microbiome research.</title>
        <authorList>
            <person name="Poyet M."/>
            <person name="Groussin M."/>
            <person name="Gibbons S.M."/>
            <person name="Avila-Pacheco J."/>
            <person name="Jiang X."/>
            <person name="Kearney S.M."/>
            <person name="Perrotta A.R."/>
            <person name="Berdy B."/>
            <person name="Zhao S."/>
            <person name="Lieberman T.D."/>
            <person name="Swanson P.K."/>
            <person name="Smith M."/>
            <person name="Roesemann S."/>
            <person name="Alexander J.E."/>
            <person name="Rich S.A."/>
            <person name="Livny J."/>
            <person name="Vlamakis H."/>
            <person name="Clish C."/>
            <person name="Bullock K."/>
            <person name="Deik A."/>
            <person name="Scott J."/>
            <person name="Pierce K.A."/>
            <person name="Xavier R.J."/>
            <person name="Alm E.J."/>
        </authorList>
    </citation>
    <scope>NUCLEOTIDE SEQUENCE [LARGE SCALE GENOMIC DNA]</scope>
    <source>
        <strain evidence="11 13">BIOML-A7</strain>
    </source>
</reference>
<accession>A0A0W7TQX7</accession>
<evidence type="ECO:0000256" key="3">
    <source>
        <dbReference type="ARBA" id="ARBA00022598"/>
    </source>
</evidence>